<dbReference type="GO" id="GO:0043565">
    <property type="term" value="F:sequence-specific DNA binding"/>
    <property type="evidence" value="ECO:0007669"/>
    <property type="project" value="InterPro"/>
</dbReference>
<evidence type="ECO:0000313" key="8">
    <source>
        <dbReference type="EMBL" id="APX72835.1"/>
    </source>
</evidence>
<dbReference type="PANTHER" id="PTHR43280:SF28">
    <property type="entry name" value="HTH-TYPE TRANSCRIPTIONAL ACTIVATOR RHAS"/>
    <property type="match status" value="1"/>
</dbReference>
<dbReference type="SUPFAM" id="SSF57884">
    <property type="entry name" value="Ada DNA repair protein, N-terminal domain (N-Ada 10)"/>
    <property type="match status" value="1"/>
</dbReference>
<reference evidence="9" key="1">
    <citation type="submission" date="2016-12" db="EMBL/GenBank/DDBJ databases">
        <authorList>
            <person name="Jung M.Y."/>
            <person name="Lee S.H."/>
        </authorList>
    </citation>
    <scope>NUCLEOTIDE SEQUENCE [LARGE SCALE GENOMIC DNA]</scope>
    <source>
        <strain evidence="9">WiKim39</strain>
    </source>
</reference>
<dbReference type="GO" id="GO:0006281">
    <property type="term" value="P:DNA repair"/>
    <property type="evidence" value="ECO:0007669"/>
    <property type="project" value="InterPro"/>
</dbReference>
<dbReference type="Gene3D" id="3.40.10.10">
    <property type="entry name" value="DNA Methylphosphotriester Repair Domain"/>
    <property type="match status" value="1"/>
</dbReference>
<dbReference type="InterPro" id="IPR016220">
    <property type="entry name" value="Me-P-triester_DNA_alkyl-Trfase"/>
</dbReference>
<dbReference type="EMBL" id="CP019323">
    <property type="protein sequence ID" value="APX72835.1"/>
    <property type="molecule type" value="Genomic_DNA"/>
</dbReference>
<keyword evidence="6" id="KW-0804">Transcription</keyword>
<evidence type="ECO:0000259" key="7">
    <source>
        <dbReference type="PROSITE" id="PS01124"/>
    </source>
</evidence>
<dbReference type="OrthoDB" id="9802228at2"/>
<dbReference type="GO" id="GO:0003700">
    <property type="term" value="F:DNA-binding transcription factor activity"/>
    <property type="evidence" value="ECO:0007669"/>
    <property type="project" value="InterPro"/>
</dbReference>
<dbReference type="Gene3D" id="1.10.10.60">
    <property type="entry name" value="Homeodomain-like"/>
    <property type="match status" value="2"/>
</dbReference>
<proteinExistence type="predicted"/>
<keyword evidence="4" id="KW-0238">DNA-binding</keyword>
<keyword evidence="3" id="KW-0805">Transcription regulation</keyword>
<dbReference type="SUPFAM" id="SSF46689">
    <property type="entry name" value="Homeodomain-like"/>
    <property type="match status" value="2"/>
</dbReference>
<dbReference type="PRINTS" id="PR00032">
    <property type="entry name" value="HTHARAC"/>
</dbReference>
<dbReference type="InterPro" id="IPR020449">
    <property type="entry name" value="Tscrpt_reg_AraC-type_HTH"/>
</dbReference>
<dbReference type="STRING" id="1847728.BTM29_09860"/>
<name>A0A1P8Q4S3_9LACO</name>
<comment type="cofactor">
    <cofactor evidence="1">
        <name>Zn(2+)</name>
        <dbReference type="ChEBI" id="CHEBI:29105"/>
    </cofactor>
</comment>
<keyword evidence="2" id="KW-0808">Transferase</keyword>
<dbReference type="InterPro" id="IPR009057">
    <property type="entry name" value="Homeodomain-like_sf"/>
</dbReference>
<dbReference type="InterPro" id="IPR004026">
    <property type="entry name" value="Ada_DNA_repair_Zn-bd"/>
</dbReference>
<accession>A0A1P8Q4S3</accession>
<evidence type="ECO:0000256" key="2">
    <source>
        <dbReference type="ARBA" id="ARBA00022603"/>
    </source>
</evidence>
<dbReference type="SMART" id="SM00342">
    <property type="entry name" value="HTH_ARAC"/>
    <property type="match status" value="1"/>
</dbReference>
<evidence type="ECO:0000256" key="6">
    <source>
        <dbReference type="ARBA" id="ARBA00023163"/>
    </source>
</evidence>
<dbReference type="Proteomes" id="UP000187499">
    <property type="component" value="Chromosome"/>
</dbReference>
<dbReference type="Pfam" id="PF12833">
    <property type="entry name" value="HTH_18"/>
    <property type="match status" value="1"/>
</dbReference>
<gene>
    <name evidence="8" type="ORF">BTM29_09860</name>
</gene>
<evidence type="ECO:0000256" key="5">
    <source>
        <dbReference type="ARBA" id="ARBA00023159"/>
    </source>
</evidence>
<dbReference type="RefSeq" id="WP_076616884.1">
    <property type="nucleotide sequence ID" value="NZ_CP019323.1"/>
</dbReference>
<dbReference type="Pfam" id="PF02805">
    <property type="entry name" value="Ada_Zn_binding"/>
    <property type="match status" value="1"/>
</dbReference>
<dbReference type="PROSITE" id="PS01124">
    <property type="entry name" value="HTH_ARAC_FAMILY_2"/>
    <property type="match status" value="1"/>
</dbReference>
<feature type="domain" description="HTH araC/xylS-type" evidence="7">
    <location>
        <begin position="83"/>
        <end position="181"/>
    </location>
</feature>
<sequence length="186" mass="21489">MKKYPLTKNRWNSIINNNQKADKTFYYGVKTTKIFCKPSCPSKNPSKGNVCIFKTSLEAINQGFRPCKRCQPTGSVPNDAWVHEIKTFIDNNYQKKLTLNIIAEECHGSPFHLQKTFKKECLQSPSQYLTQIRLVHAKKLLVESNLTIKSIAIRIGFSSDTYFSTVFKHNFFITPDQYRLNKLSNL</sequence>
<dbReference type="PANTHER" id="PTHR43280">
    <property type="entry name" value="ARAC-FAMILY TRANSCRIPTIONAL REGULATOR"/>
    <property type="match status" value="1"/>
</dbReference>
<evidence type="ECO:0000313" key="9">
    <source>
        <dbReference type="Proteomes" id="UP000187499"/>
    </source>
</evidence>
<organism evidence="8 9">
    <name type="scientific">Companilactobacillus allii</name>
    <dbReference type="NCBI Taxonomy" id="1847728"/>
    <lineage>
        <taxon>Bacteria</taxon>
        <taxon>Bacillati</taxon>
        <taxon>Bacillota</taxon>
        <taxon>Bacilli</taxon>
        <taxon>Lactobacillales</taxon>
        <taxon>Lactobacillaceae</taxon>
        <taxon>Companilactobacillus</taxon>
    </lineage>
</organism>
<dbReference type="GO" id="GO:0008270">
    <property type="term" value="F:zinc ion binding"/>
    <property type="evidence" value="ECO:0007669"/>
    <property type="project" value="InterPro"/>
</dbReference>
<dbReference type="AlphaFoldDB" id="A0A1P8Q4S3"/>
<dbReference type="GO" id="GO:0032259">
    <property type="term" value="P:methylation"/>
    <property type="evidence" value="ECO:0007669"/>
    <property type="project" value="UniProtKB-KW"/>
</dbReference>
<dbReference type="PIRSF" id="PIRSF000408">
    <property type="entry name" value="Alkyltransferas_AdaA"/>
    <property type="match status" value="1"/>
</dbReference>
<protein>
    <submittedName>
        <fullName evidence="8">AraC family transcriptional regulator</fullName>
    </submittedName>
</protein>
<keyword evidence="5" id="KW-0010">Activator</keyword>
<keyword evidence="9" id="KW-1185">Reference proteome</keyword>
<evidence type="ECO:0000256" key="3">
    <source>
        <dbReference type="ARBA" id="ARBA00023015"/>
    </source>
</evidence>
<dbReference type="GO" id="GO:0008168">
    <property type="term" value="F:methyltransferase activity"/>
    <property type="evidence" value="ECO:0007669"/>
    <property type="project" value="UniProtKB-KW"/>
</dbReference>
<dbReference type="InterPro" id="IPR018060">
    <property type="entry name" value="HTH_AraC"/>
</dbReference>
<dbReference type="InterPro" id="IPR035451">
    <property type="entry name" value="Ada-like_dom_sf"/>
</dbReference>
<dbReference type="KEGG" id="lalw:BTM29_09860"/>
<evidence type="ECO:0000256" key="1">
    <source>
        <dbReference type="ARBA" id="ARBA00001947"/>
    </source>
</evidence>
<evidence type="ECO:0000256" key="4">
    <source>
        <dbReference type="ARBA" id="ARBA00023125"/>
    </source>
</evidence>
<keyword evidence="2" id="KW-0489">Methyltransferase</keyword>